<evidence type="ECO:0000313" key="1">
    <source>
        <dbReference type="EMBL" id="KAB1862213.1"/>
    </source>
</evidence>
<dbReference type="RefSeq" id="WP_151459815.1">
    <property type="nucleotide sequence ID" value="NZ_WAAO01000003.1"/>
</dbReference>
<reference evidence="2" key="1">
    <citation type="submission" date="2019-09" db="EMBL/GenBank/DDBJ databases">
        <title>Whole genome sequencing of Microbacterium maritypicum.</title>
        <authorList>
            <person name="Lenchi N."/>
        </authorList>
    </citation>
    <scope>NUCLEOTIDE SEQUENCE [LARGE SCALE GENOMIC DNA]</scope>
    <source>
        <strain evidence="2">G1</strain>
    </source>
</reference>
<dbReference type="Proteomes" id="UP000478836">
    <property type="component" value="Unassembled WGS sequence"/>
</dbReference>
<keyword evidence="2" id="KW-1185">Reference proteome</keyword>
<sequence length="98" mass="10587">MSTDEWTALLDRLEEDARRVLAAAPGAAEIVDLAPWTPPSTPLPPGMLDRARAVIELQRSAMDRARGDLDDVRQHLGALTRIPGTRSADAPAYLDVDG</sequence>
<protein>
    <recommendedName>
        <fullName evidence="3">Flagellar protein FliT</fullName>
    </recommendedName>
</protein>
<comment type="caution">
    <text evidence="1">The sequence shown here is derived from an EMBL/GenBank/DDBJ whole genome shotgun (WGS) entry which is preliminary data.</text>
</comment>
<accession>A0ABQ6V2E0</accession>
<organism evidence="1 2">
    <name type="scientific">Microbacterium algeriense</name>
    <dbReference type="NCBI Taxonomy" id="2615184"/>
    <lineage>
        <taxon>Bacteria</taxon>
        <taxon>Bacillati</taxon>
        <taxon>Actinomycetota</taxon>
        <taxon>Actinomycetes</taxon>
        <taxon>Micrococcales</taxon>
        <taxon>Microbacteriaceae</taxon>
        <taxon>Microbacterium</taxon>
    </lineage>
</organism>
<evidence type="ECO:0000313" key="2">
    <source>
        <dbReference type="Proteomes" id="UP000478836"/>
    </source>
</evidence>
<dbReference type="GeneID" id="77477645"/>
<gene>
    <name evidence="1" type="ORF">F6A08_14340</name>
</gene>
<name>A0ABQ6V2E0_9MICO</name>
<proteinExistence type="predicted"/>
<evidence type="ECO:0008006" key="3">
    <source>
        <dbReference type="Google" id="ProtNLM"/>
    </source>
</evidence>
<dbReference type="EMBL" id="WAAO01000003">
    <property type="protein sequence ID" value="KAB1862213.1"/>
    <property type="molecule type" value="Genomic_DNA"/>
</dbReference>